<dbReference type="EMBL" id="JAZGLY010000005">
    <property type="protein sequence ID" value="MEE6187676.1"/>
    <property type="molecule type" value="Genomic_DNA"/>
</dbReference>
<keyword evidence="13 15" id="KW-0030">Aminoacyl-tRNA synthetase</keyword>
<reference evidence="20 21" key="1">
    <citation type="submission" date="2024-01" db="EMBL/GenBank/DDBJ databases">
        <title>Niabella digestum sp. nov., isolated from waste digestion system.</title>
        <authorList>
            <person name="Zhang L."/>
        </authorList>
    </citation>
    <scope>NUCLEOTIDE SEQUENCE [LARGE SCALE GENOMIC DNA]</scope>
    <source>
        <strain evidence="20 21">A18</strain>
    </source>
</reference>
<evidence type="ECO:0000313" key="20">
    <source>
        <dbReference type="EMBL" id="MEE6187676.1"/>
    </source>
</evidence>
<dbReference type="PROSITE" id="PS51483">
    <property type="entry name" value="B5"/>
    <property type="match status" value="1"/>
</dbReference>
<keyword evidence="6 15" id="KW-0436">Ligase</keyword>
<proteinExistence type="inferred from homology"/>
<evidence type="ECO:0000256" key="9">
    <source>
        <dbReference type="ARBA" id="ARBA00022840"/>
    </source>
</evidence>
<dbReference type="GO" id="GO:0004826">
    <property type="term" value="F:phenylalanine-tRNA ligase activity"/>
    <property type="evidence" value="ECO:0007669"/>
    <property type="project" value="UniProtKB-EC"/>
</dbReference>
<dbReference type="Pfam" id="PF17759">
    <property type="entry name" value="tRNA_synthFbeta"/>
    <property type="match status" value="1"/>
</dbReference>
<feature type="binding site" evidence="15">
    <location>
        <position position="477"/>
    </location>
    <ligand>
        <name>Mg(2+)</name>
        <dbReference type="ChEBI" id="CHEBI:18420"/>
        <note>shared with alpha subunit</note>
    </ligand>
</feature>
<dbReference type="Pfam" id="PF01588">
    <property type="entry name" value="tRNA_bind"/>
    <property type="match status" value="1"/>
</dbReference>
<dbReference type="PROSITE" id="PS51447">
    <property type="entry name" value="FDX_ACB"/>
    <property type="match status" value="1"/>
</dbReference>
<dbReference type="Pfam" id="PF03483">
    <property type="entry name" value="B3_4"/>
    <property type="match status" value="1"/>
</dbReference>
<dbReference type="SUPFAM" id="SSF50249">
    <property type="entry name" value="Nucleic acid-binding proteins"/>
    <property type="match status" value="1"/>
</dbReference>
<comment type="subcellular location">
    <subcellularLocation>
        <location evidence="1 15">Cytoplasm</location>
    </subcellularLocation>
</comment>
<dbReference type="Pfam" id="PF03147">
    <property type="entry name" value="FDX-ACB"/>
    <property type="match status" value="1"/>
</dbReference>
<evidence type="ECO:0000256" key="11">
    <source>
        <dbReference type="ARBA" id="ARBA00022884"/>
    </source>
</evidence>
<evidence type="ECO:0000256" key="10">
    <source>
        <dbReference type="ARBA" id="ARBA00022842"/>
    </source>
</evidence>
<feature type="domain" description="TRNA-binding" evidence="17">
    <location>
        <begin position="42"/>
        <end position="154"/>
    </location>
</feature>
<dbReference type="SMART" id="SM00874">
    <property type="entry name" value="B5"/>
    <property type="match status" value="1"/>
</dbReference>
<comment type="subunit">
    <text evidence="3 15">Tetramer of two alpha and two beta subunits.</text>
</comment>
<dbReference type="CDD" id="cd02796">
    <property type="entry name" value="tRNA_bind_bactPheRS"/>
    <property type="match status" value="1"/>
</dbReference>
<feature type="domain" description="B5" evidence="19">
    <location>
        <begin position="414"/>
        <end position="490"/>
    </location>
</feature>
<keyword evidence="10 15" id="KW-0460">Magnesium</keyword>
<comment type="cofactor">
    <cofactor evidence="15">
        <name>Mg(2+)</name>
        <dbReference type="ChEBI" id="CHEBI:18420"/>
    </cofactor>
    <text evidence="15">Binds 2 magnesium ions per tetramer.</text>
</comment>
<dbReference type="EC" id="6.1.1.20" evidence="15"/>
<evidence type="ECO:0000259" key="19">
    <source>
        <dbReference type="PROSITE" id="PS51483"/>
    </source>
</evidence>
<dbReference type="Gene3D" id="2.40.50.140">
    <property type="entry name" value="Nucleic acid-binding proteins"/>
    <property type="match status" value="1"/>
</dbReference>
<dbReference type="Gene3D" id="3.30.56.10">
    <property type="match status" value="2"/>
</dbReference>
<evidence type="ECO:0000256" key="15">
    <source>
        <dbReference type="HAMAP-Rule" id="MF_00283"/>
    </source>
</evidence>
<gene>
    <name evidence="15 20" type="primary">pheT</name>
    <name evidence="20" type="ORF">V2H41_10370</name>
</gene>
<keyword evidence="21" id="KW-1185">Reference proteome</keyword>
<keyword evidence="12 15" id="KW-0648">Protein biosynthesis</keyword>
<evidence type="ECO:0000256" key="8">
    <source>
        <dbReference type="ARBA" id="ARBA00022741"/>
    </source>
</evidence>
<feature type="binding site" evidence="15">
    <location>
        <position position="468"/>
    </location>
    <ligand>
        <name>Mg(2+)</name>
        <dbReference type="ChEBI" id="CHEBI:18420"/>
        <note>shared with alpha subunit</note>
    </ligand>
</feature>
<organism evidence="20 21">
    <name type="scientific">Niabella digestorum</name>
    <dbReference type="NCBI Taxonomy" id="3117701"/>
    <lineage>
        <taxon>Bacteria</taxon>
        <taxon>Pseudomonadati</taxon>
        <taxon>Bacteroidota</taxon>
        <taxon>Chitinophagia</taxon>
        <taxon>Chitinophagales</taxon>
        <taxon>Chitinophagaceae</taxon>
        <taxon>Niabella</taxon>
    </lineage>
</organism>
<dbReference type="InterPro" id="IPR002547">
    <property type="entry name" value="tRNA-bd_dom"/>
</dbReference>
<keyword evidence="7 15" id="KW-0479">Metal-binding</keyword>
<feature type="binding site" evidence="15">
    <location>
        <position position="474"/>
    </location>
    <ligand>
        <name>Mg(2+)</name>
        <dbReference type="ChEBI" id="CHEBI:18420"/>
        <note>shared with alpha subunit</note>
    </ligand>
</feature>
<evidence type="ECO:0000259" key="17">
    <source>
        <dbReference type="PROSITE" id="PS50886"/>
    </source>
</evidence>
<dbReference type="InterPro" id="IPR012340">
    <property type="entry name" value="NA-bd_OB-fold"/>
</dbReference>
<dbReference type="InterPro" id="IPR036690">
    <property type="entry name" value="Fdx_antiC-bd_sf"/>
</dbReference>
<protein>
    <recommendedName>
        <fullName evidence="15">Phenylalanine--tRNA ligase beta subunit</fullName>
        <ecNumber evidence="15">6.1.1.20</ecNumber>
    </recommendedName>
    <alternativeName>
        <fullName evidence="15">Phenylalanyl-tRNA synthetase beta subunit</fullName>
        <shortName evidence="15">PheRS</shortName>
    </alternativeName>
</protein>
<evidence type="ECO:0000313" key="21">
    <source>
        <dbReference type="Proteomes" id="UP001357452"/>
    </source>
</evidence>
<keyword evidence="4 15" id="KW-0963">Cytoplasm</keyword>
<dbReference type="PROSITE" id="PS50886">
    <property type="entry name" value="TRBD"/>
    <property type="match status" value="1"/>
</dbReference>
<dbReference type="InterPro" id="IPR041616">
    <property type="entry name" value="PheRS_beta_core"/>
</dbReference>
<evidence type="ECO:0000256" key="1">
    <source>
        <dbReference type="ARBA" id="ARBA00004496"/>
    </source>
</evidence>
<dbReference type="SUPFAM" id="SSF54991">
    <property type="entry name" value="Anticodon-binding domain of PheRS"/>
    <property type="match status" value="1"/>
</dbReference>
<comment type="caution">
    <text evidence="20">The sequence shown here is derived from an EMBL/GenBank/DDBJ whole genome shotgun (WGS) entry which is preliminary data.</text>
</comment>
<evidence type="ECO:0000256" key="3">
    <source>
        <dbReference type="ARBA" id="ARBA00011209"/>
    </source>
</evidence>
<dbReference type="CDD" id="cd00769">
    <property type="entry name" value="PheRS_beta_core"/>
    <property type="match status" value="1"/>
</dbReference>
<dbReference type="SMART" id="SM00873">
    <property type="entry name" value="B3_4"/>
    <property type="match status" value="1"/>
</dbReference>
<dbReference type="SUPFAM" id="SSF55681">
    <property type="entry name" value="Class II aaRS and biotin synthetases"/>
    <property type="match status" value="1"/>
</dbReference>
<sequence length="807" mass="88931">MTISYNWLSEYLPEPVQPERLSQILTSIGLEVEAVETYESHKGGLKGLVVGEVLTCEKHPNADKLKLTTVDIGSTTLKIVCGAPNVAAGQKVVVAPVGVTIYPTDGEPVTMKRAKIRGEESEGMICAEDEIGLGTSHDGILVLPADVKPGTPVANLFEIYNDTIFEIGLTPNRMDAMSHWGVARDVAAYLAHHDKKTVSPKLPEIAKLPPFKGKSPIEVSVENTAACPRYSGICINNVTIGPSPVWLQNKLKAIGVKSINNIVDITNFILHETGQPLHAFDADKIVGNKVIVKTLPEGTPFVTLDGKERKLLASDLMICNAETGMCIAGVYGGANSGVTESTKNIFLESACFDSVSIRKTSFAHGLRTDAATRFEKGTDIAATVDVLKRATALILELCGGEIASDIIDIYPEEKPKTSIILKYHYLKKLSGKNYHPDAVKKILKTLGFSIEKEDIDSLTIEVPYHKPDISLPADIVEEILRIDGLDNIPIPSSITMTPAVEEHYAAEQLKEKVAFYLAGLGFNEILTNSITNKAYFSEEELAAAVKMKNSLSAELNILRPRMTETGLEVVSYNLNRKNENLKLFEFGKIYSVNNKGAFNETEHLCCYLTGKKHADSWKGKAPANDLYTLKGVVEKVLYLTGLTNFTYQETNDPTLQYGLSLLAGKDEIGRLGLIHKNKLAQFDIKQSVFFADLNWELLLKKVKNHQVQFQPLPKFPSVQRDIAVVIPKSLPYAAVEEQVKKLNLKKLQSIQLFDIFESEKLGADKKSIAINFTFLDEAKTLTDSEIDGWMNKIIQSLEKDLQAEIRK</sequence>
<evidence type="ECO:0000256" key="16">
    <source>
        <dbReference type="PROSITE-ProRule" id="PRU00209"/>
    </source>
</evidence>
<evidence type="ECO:0000256" key="2">
    <source>
        <dbReference type="ARBA" id="ARBA00008653"/>
    </source>
</evidence>
<evidence type="ECO:0000256" key="6">
    <source>
        <dbReference type="ARBA" id="ARBA00022598"/>
    </source>
</evidence>
<dbReference type="InterPro" id="IPR005147">
    <property type="entry name" value="tRNA_synthase_B5-dom"/>
</dbReference>
<dbReference type="NCBIfam" id="NF045760">
    <property type="entry name" value="YtpR"/>
    <property type="match status" value="1"/>
</dbReference>
<keyword evidence="9 15" id="KW-0067">ATP-binding</keyword>
<dbReference type="PANTHER" id="PTHR10947:SF0">
    <property type="entry name" value="PHENYLALANINE--TRNA LIGASE BETA SUBUNIT"/>
    <property type="match status" value="1"/>
</dbReference>
<evidence type="ECO:0000256" key="7">
    <source>
        <dbReference type="ARBA" id="ARBA00022723"/>
    </source>
</evidence>
<dbReference type="NCBIfam" id="TIGR00472">
    <property type="entry name" value="pheT_bact"/>
    <property type="match status" value="1"/>
</dbReference>
<dbReference type="RefSeq" id="WP_330975083.1">
    <property type="nucleotide sequence ID" value="NZ_JAZGLY010000005.1"/>
</dbReference>
<dbReference type="InterPro" id="IPR009061">
    <property type="entry name" value="DNA-bd_dom_put_sf"/>
</dbReference>
<evidence type="ECO:0000256" key="5">
    <source>
        <dbReference type="ARBA" id="ARBA00022555"/>
    </source>
</evidence>
<name>A0ABU7RI39_9BACT</name>
<evidence type="ECO:0000256" key="14">
    <source>
        <dbReference type="ARBA" id="ARBA00049255"/>
    </source>
</evidence>
<evidence type="ECO:0000259" key="18">
    <source>
        <dbReference type="PROSITE" id="PS51447"/>
    </source>
</evidence>
<evidence type="ECO:0000256" key="13">
    <source>
        <dbReference type="ARBA" id="ARBA00023146"/>
    </source>
</evidence>
<dbReference type="Pfam" id="PF03484">
    <property type="entry name" value="B5"/>
    <property type="match status" value="1"/>
</dbReference>
<comment type="catalytic activity">
    <reaction evidence="14 15">
        <text>tRNA(Phe) + L-phenylalanine + ATP = L-phenylalanyl-tRNA(Phe) + AMP + diphosphate + H(+)</text>
        <dbReference type="Rhea" id="RHEA:19413"/>
        <dbReference type="Rhea" id="RHEA-COMP:9668"/>
        <dbReference type="Rhea" id="RHEA-COMP:9699"/>
        <dbReference type="ChEBI" id="CHEBI:15378"/>
        <dbReference type="ChEBI" id="CHEBI:30616"/>
        <dbReference type="ChEBI" id="CHEBI:33019"/>
        <dbReference type="ChEBI" id="CHEBI:58095"/>
        <dbReference type="ChEBI" id="CHEBI:78442"/>
        <dbReference type="ChEBI" id="CHEBI:78531"/>
        <dbReference type="ChEBI" id="CHEBI:456215"/>
        <dbReference type="EC" id="6.1.1.20"/>
    </reaction>
</comment>
<dbReference type="InterPro" id="IPR045060">
    <property type="entry name" value="Phe-tRNA-ligase_IIc_bsu"/>
</dbReference>
<dbReference type="SUPFAM" id="SSF46955">
    <property type="entry name" value="Putative DNA-binding domain"/>
    <property type="match status" value="1"/>
</dbReference>
<dbReference type="Gene3D" id="3.30.70.380">
    <property type="entry name" value="Ferrodoxin-fold anticodon-binding domain"/>
    <property type="match status" value="1"/>
</dbReference>
<dbReference type="SUPFAM" id="SSF56037">
    <property type="entry name" value="PheT/TilS domain"/>
    <property type="match status" value="1"/>
</dbReference>
<dbReference type="InterPro" id="IPR005146">
    <property type="entry name" value="B3/B4_tRNA-bd"/>
</dbReference>
<keyword evidence="8 15" id="KW-0547">Nucleotide-binding</keyword>
<dbReference type="InterPro" id="IPR005121">
    <property type="entry name" value="Fdx_antiC-bd"/>
</dbReference>
<dbReference type="InterPro" id="IPR045864">
    <property type="entry name" value="aa-tRNA-synth_II/BPL/LPL"/>
</dbReference>
<dbReference type="SMART" id="SM00896">
    <property type="entry name" value="FDX-ACB"/>
    <property type="match status" value="1"/>
</dbReference>
<accession>A0ABU7RI39</accession>
<dbReference type="HAMAP" id="MF_00283">
    <property type="entry name" value="Phe_tRNA_synth_beta1"/>
    <property type="match status" value="1"/>
</dbReference>
<evidence type="ECO:0000256" key="12">
    <source>
        <dbReference type="ARBA" id="ARBA00022917"/>
    </source>
</evidence>
<dbReference type="Gene3D" id="3.50.40.10">
    <property type="entry name" value="Phenylalanyl-trna Synthetase, Chain B, domain 3"/>
    <property type="match status" value="1"/>
</dbReference>
<keyword evidence="5 16" id="KW-0820">tRNA-binding</keyword>
<evidence type="ECO:0000256" key="4">
    <source>
        <dbReference type="ARBA" id="ARBA00022490"/>
    </source>
</evidence>
<dbReference type="Proteomes" id="UP001357452">
    <property type="component" value="Unassembled WGS sequence"/>
</dbReference>
<feature type="binding site" evidence="15">
    <location>
        <position position="478"/>
    </location>
    <ligand>
        <name>Mg(2+)</name>
        <dbReference type="ChEBI" id="CHEBI:18420"/>
        <note>shared with alpha subunit</note>
    </ligand>
</feature>
<comment type="similarity">
    <text evidence="2 15">Belongs to the phenylalanyl-tRNA synthetase beta subunit family. Type 1 subfamily.</text>
</comment>
<dbReference type="PANTHER" id="PTHR10947">
    <property type="entry name" value="PHENYLALANYL-TRNA SYNTHETASE BETA CHAIN AND LEUCINE-RICH REPEAT-CONTAINING PROTEIN 47"/>
    <property type="match status" value="1"/>
</dbReference>
<feature type="domain" description="FDX-ACB" evidence="18">
    <location>
        <begin position="713"/>
        <end position="806"/>
    </location>
</feature>
<dbReference type="InterPro" id="IPR020825">
    <property type="entry name" value="Phe-tRNA_synthase-like_B3/B4"/>
</dbReference>
<dbReference type="Gene3D" id="3.30.930.10">
    <property type="entry name" value="Bira Bifunctional Protein, Domain 2"/>
    <property type="match status" value="1"/>
</dbReference>
<dbReference type="InterPro" id="IPR004532">
    <property type="entry name" value="Phe-tRNA-ligase_IIc_bsu_bact"/>
</dbReference>
<dbReference type="InterPro" id="IPR033714">
    <property type="entry name" value="tRNA_bind_bactPheRS"/>
</dbReference>
<keyword evidence="11 16" id="KW-0694">RNA-binding</keyword>